<name>A0A8X7NMY6_CANPA</name>
<reference evidence="2" key="1">
    <citation type="submission" date="2020-03" db="EMBL/GenBank/DDBJ databases">
        <title>FDA dAtabase for Regulatory Grade micrObial Sequences (FDA-ARGOS): Supporting development and validation of Infectious Disease Dx tests.</title>
        <authorList>
            <person name="Campos J."/>
            <person name="Goldberg B."/>
            <person name="Tallon L."/>
            <person name="Sadzewicz L."/>
            <person name="Vavikolanu K."/>
            <person name="Mehta A."/>
            <person name="Aluvathingal J."/>
            <person name="Nadendla S."/>
            <person name="Nandy P."/>
            <person name="Geyer C."/>
            <person name="Yan Y."/>
            <person name="Sichtig H."/>
        </authorList>
    </citation>
    <scope>NUCLEOTIDE SEQUENCE [LARGE SCALE GENOMIC DNA]</scope>
    <source>
        <strain evidence="2">FDAARGOS_652</strain>
    </source>
</reference>
<evidence type="ECO:0000313" key="2">
    <source>
        <dbReference type="EMBL" id="KAF6057132.1"/>
    </source>
</evidence>
<proteinExistence type="predicted"/>
<dbReference type="EMBL" id="JABWAB010000003">
    <property type="protein sequence ID" value="KAF6057132.1"/>
    <property type="molecule type" value="Genomic_DNA"/>
</dbReference>
<accession>A0A8X7NMY6</accession>
<comment type="caution">
    <text evidence="2">The sequence shown here is derived from an EMBL/GenBank/DDBJ whole genome shotgun (WGS) entry which is preliminary data.</text>
</comment>
<evidence type="ECO:0000313" key="3">
    <source>
        <dbReference type="Proteomes" id="UP000590412"/>
    </source>
</evidence>
<feature type="region of interest" description="Disordered" evidence="1">
    <location>
        <begin position="119"/>
        <end position="140"/>
    </location>
</feature>
<protein>
    <submittedName>
        <fullName evidence="2">Uncharacterized protein</fullName>
    </submittedName>
</protein>
<gene>
    <name evidence="2" type="ORF">FOB60_001687</name>
</gene>
<feature type="compositionally biased region" description="Basic and acidic residues" evidence="1">
    <location>
        <begin position="119"/>
        <end position="131"/>
    </location>
</feature>
<dbReference type="AlphaFoldDB" id="A0A8X7NMY6"/>
<dbReference type="Proteomes" id="UP000590412">
    <property type="component" value="Unassembled WGS sequence"/>
</dbReference>
<organism evidence="2 3">
    <name type="scientific">Candida parapsilosis</name>
    <name type="common">Yeast</name>
    <dbReference type="NCBI Taxonomy" id="5480"/>
    <lineage>
        <taxon>Eukaryota</taxon>
        <taxon>Fungi</taxon>
        <taxon>Dikarya</taxon>
        <taxon>Ascomycota</taxon>
        <taxon>Saccharomycotina</taxon>
        <taxon>Pichiomycetes</taxon>
        <taxon>Debaryomycetaceae</taxon>
        <taxon>Candida/Lodderomyces clade</taxon>
        <taxon>Candida</taxon>
    </lineage>
</organism>
<evidence type="ECO:0000256" key="1">
    <source>
        <dbReference type="SAM" id="MobiDB-lite"/>
    </source>
</evidence>
<sequence>MYSMISYDTFQRRLTKMDKTQEVYHFELCYHNMTILDCTFKHFTKIHLFELVALFYQTTLPDHIDFTQKYLTIYNRTAVYISPRCPGYDFAPEHENLKSIRIDDLYAHRYLSHLQKHSHVEDASSHPESKSKHSHLGGSRMKKEFTRLLRKFDGWKKLVRTKLKGTFLAAADFEKDWFRYAFTSRIPFFTGE</sequence>